<feature type="signal peptide" evidence="1">
    <location>
        <begin position="1"/>
        <end position="21"/>
    </location>
</feature>
<dbReference type="GO" id="GO:0004867">
    <property type="term" value="F:serine-type endopeptidase inhibitor activity"/>
    <property type="evidence" value="ECO:0007669"/>
    <property type="project" value="InterPro"/>
</dbReference>
<dbReference type="InterPro" id="IPR036880">
    <property type="entry name" value="Kunitz_BPTI_sf"/>
</dbReference>
<evidence type="ECO:0000256" key="1">
    <source>
        <dbReference type="SAM" id="SignalP"/>
    </source>
</evidence>
<organism evidence="2">
    <name type="scientific">Ornithodoros turicata</name>
    <dbReference type="NCBI Taxonomy" id="34597"/>
    <lineage>
        <taxon>Eukaryota</taxon>
        <taxon>Metazoa</taxon>
        <taxon>Ecdysozoa</taxon>
        <taxon>Arthropoda</taxon>
        <taxon>Chelicerata</taxon>
        <taxon>Arachnida</taxon>
        <taxon>Acari</taxon>
        <taxon>Parasitiformes</taxon>
        <taxon>Ixodida</taxon>
        <taxon>Ixodoidea</taxon>
        <taxon>Argasidae</taxon>
        <taxon>Ornithodorinae</taxon>
        <taxon>Ornithodoros</taxon>
    </lineage>
</organism>
<keyword evidence="1" id="KW-0732">Signal</keyword>
<dbReference type="EMBL" id="GGLE01001224">
    <property type="protein sequence ID" value="MBY05350.1"/>
    <property type="molecule type" value="Transcribed_RNA"/>
</dbReference>
<reference evidence="2" key="1">
    <citation type="submission" date="2018-03" db="EMBL/GenBank/DDBJ databases">
        <title>The relapsing fever spirochete Borrelia turicatae persists in the highly oxidative environment of its soft-bodied tick vector.</title>
        <authorList>
            <person name="Bourret T.J."/>
            <person name="Boyle W.K."/>
            <person name="Valenzuela J.G."/>
            <person name="Oliveira F."/>
            <person name="Lopez J.E."/>
        </authorList>
    </citation>
    <scope>NUCLEOTIDE SEQUENCE</scope>
    <source>
        <strain evidence="2">Kansas strain/isolate</strain>
        <tissue evidence="2">Salivary glands</tissue>
    </source>
</reference>
<sequence length="78" mass="8879">MQAKIFLFAFLLLVSAVLVHGKDPACDDTPQYYYRGDAADWKWTYQDGECTEVPVSGYPSSTKNEFDSQDECRKKCLS</sequence>
<dbReference type="SUPFAM" id="SSF57362">
    <property type="entry name" value="BPTI-like"/>
    <property type="match status" value="1"/>
</dbReference>
<name>A0A2R5L7B4_9ACAR</name>
<accession>A0A2R5L7B4</accession>
<protein>
    <submittedName>
        <fullName evidence="2">Putative conserved secreted protein</fullName>
    </submittedName>
</protein>
<proteinExistence type="predicted"/>
<evidence type="ECO:0000313" key="2">
    <source>
        <dbReference type="EMBL" id="MBY05350.1"/>
    </source>
</evidence>
<feature type="chain" id="PRO_5015338948" evidence="1">
    <location>
        <begin position="22"/>
        <end position="78"/>
    </location>
</feature>
<dbReference type="AlphaFoldDB" id="A0A2R5L7B4"/>